<evidence type="ECO:0000313" key="1">
    <source>
        <dbReference type="EMBL" id="SDK25316.1"/>
    </source>
</evidence>
<evidence type="ECO:0000313" key="2">
    <source>
        <dbReference type="Proteomes" id="UP000198706"/>
    </source>
</evidence>
<organism evidence="1 2">
    <name type="scientific">Pseudomonas indica</name>
    <dbReference type="NCBI Taxonomy" id="137658"/>
    <lineage>
        <taxon>Bacteria</taxon>
        <taxon>Pseudomonadati</taxon>
        <taxon>Pseudomonadota</taxon>
        <taxon>Gammaproteobacteria</taxon>
        <taxon>Pseudomonadales</taxon>
        <taxon>Pseudomonadaceae</taxon>
        <taxon>Pseudomonas</taxon>
    </lineage>
</organism>
<reference evidence="1 2" key="1">
    <citation type="submission" date="2016-10" db="EMBL/GenBank/DDBJ databases">
        <authorList>
            <person name="de Groot N.N."/>
        </authorList>
    </citation>
    <scope>NUCLEOTIDE SEQUENCE [LARGE SCALE GENOMIC DNA]</scope>
    <source>
        <strain evidence="1 2">JCM 21544</strain>
    </source>
</reference>
<proteinExistence type="predicted"/>
<sequence length="81" mass="9114">MADVIPFPAHRRPQPSPDIPDCPFQADAEMRLRLAQQAIRAVARQEGCTLNDAWADACRGADRLLEEASALYRWALVQREP</sequence>
<gene>
    <name evidence="1" type="ORF">SAMN05216186_105177</name>
</gene>
<name>A0A1G9ADB3_9PSED</name>
<dbReference type="Proteomes" id="UP000198706">
    <property type="component" value="Unassembled WGS sequence"/>
</dbReference>
<dbReference type="RefSeq" id="WP_139198554.1">
    <property type="nucleotide sequence ID" value="NZ_CBKZNZ010000131.1"/>
</dbReference>
<protein>
    <submittedName>
        <fullName evidence="1">Uncharacterized protein</fullName>
    </submittedName>
</protein>
<keyword evidence="2" id="KW-1185">Reference proteome</keyword>
<dbReference type="AlphaFoldDB" id="A0A1G9ADB3"/>
<accession>A0A1G9ADB3</accession>
<dbReference type="EMBL" id="FNFD01000005">
    <property type="protein sequence ID" value="SDK25316.1"/>
    <property type="molecule type" value="Genomic_DNA"/>
</dbReference>